<reference evidence="3" key="1">
    <citation type="journal article" date="2019" name="Int. J. Syst. Evol. Microbiol.">
        <title>The Global Catalogue of Microorganisms (GCM) 10K type strain sequencing project: providing services to taxonomists for standard genome sequencing and annotation.</title>
        <authorList>
            <consortium name="The Broad Institute Genomics Platform"/>
            <consortium name="The Broad Institute Genome Sequencing Center for Infectious Disease"/>
            <person name="Wu L."/>
            <person name="Ma J."/>
        </authorList>
    </citation>
    <scope>NUCLEOTIDE SEQUENCE [LARGE SCALE GENOMIC DNA]</scope>
    <source>
        <strain evidence="3">CGMCC 4.7400</strain>
    </source>
</reference>
<sequence>MPQPGAAGAPRRRRGRTALLLATAAVLGAVAGTCVGYLVQADRAPTKLPSLSQPVLPQAKGPAPEPLSAARDRRVRTDGDLRKLLLDRPRGAREGDWAGEDGWMELPEYAATYEQPDGAFDNSIEAEFRRAAVATWEQGDSTVEIRLVQYRQEQDLGAREDIENLVYWADQDEDAESWPIPGTGNDVGLAYADTAPTSEPGYLPYWEARAFAWRGDIAVQIWVADSKRIPKAKIMDLAKRQLERL</sequence>
<name>A0ABW2W8R1_9ACTN</name>
<dbReference type="RefSeq" id="WP_381609694.1">
    <property type="nucleotide sequence ID" value="NZ_JBHTEB010000001.1"/>
</dbReference>
<proteinExistence type="predicted"/>
<evidence type="ECO:0000313" key="2">
    <source>
        <dbReference type="EMBL" id="MFD0315870.1"/>
    </source>
</evidence>
<evidence type="ECO:0000256" key="1">
    <source>
        <dbReference type="SAM" id="MobiDB-lite"/>
    </source>
</evidence>
<gene>
    <name evidence="2" type="ORF">ACFQZ6_16860</name>
</gene>
<evidence type="ECO:0000313" key="3">
    <source>
        <dbReference type="Proteomes" id="UP001597023"/>
    </source>
</evidence>
<comment type="caution">
    <text evidence="2">The sequence shown here is derived from an EMBL/GenBank/DDBJ whole genome shotgun (WGS) entry which is preliminary data.</text>
</comment>
<organism evidence="2 3">
    <name type="scientific">Streptomyces flavalbus</name>
    <dbReference type="NCBI Taxonomy" id="2665155"/>
    <lineage>
        <taxon>Bacteria</taxon>
        <taxon>Bacillati</taxon>
        <taxon>Actinomycetota</taxon>
        <taxon>Actinomycetes</taxon>
        <taxon>Kitasatosporales</taxon>
        <taxon>Streptomycetaceae</taxon>
        <taxon>Streptomyces</taxon>
    </lineage>
</organism>
<dbReference type="Proteomes" id="UP001597023">
    <property type="component" value="Unassembled WGS sequence"/>
</dbReference>
<accession>A0ABW2W8R1</accession>
<feature type="region of interest" description="Disordered" evidence="1">
    <location>
        <begin position="49"/>
        <end position="73"/>
    </location>
</feature>
<dbReference type="EMBL" id="JBHTEB010000001">
    <property type="protein sequence ID" value="MFD0315870.1"/>
    <property type="molecule type" value="Genomic_DNA"/>
</dbReference>
<protein>
    <submittedName>
        <fullName evidence="2">Uncharacterized protein</fullName>
    </submittedName>
</protein>
<keyword evidence="3" id="KW-1185">Reference proteome</keyword>